<name>A0A4U5QPZ4_POPAL</name>
<sequence length="297" mass="33262">MEDLAHHYRKLAMNLCVFTSVCLAHPRPSFLLTVQSFIVVYVFQLPLMAFSLLRFLKRILERLLKQFNHSIIVLVPKSTNVSSPSDYRPISCCNVIYKVIAKLIAGRLAHALKGIVSPMQNAFLGGRYMSDNINLVQELLRHYGRKRSSPRCLLKVDFKKAFDSVQWDFLASLLRQLGFPAHFVLLVMECVSTASFSVAVNGEEWSQTRRSLISAGLTVDLRECMVQAFGFRLVHDPSFCMGGAAVHFLAVRALICFGCHLVASARKVFYASTWMGMLLAGNFSTWLAESSSSLQAA</sequence>
<gene>
    <name evidence="3" type="ORF">D5086_0000078400</name>
</gene>
<dbReference type="CDD" id="cd01650">
    <property type="entry name" value="RT_nLTR_like"/>
    <property type="match status" value="1"/>
</dbReference>
<keyword evidence="1" id="KW-0812">Transmembrane</keyword>
<protein>
    <recommendedName>
        <fullName evidence="2">Reverse transcriptase domain-containing protein</fullName>
    </recommendedName>
</protein>
<dbReference type="Pfam" id="PF00078">
    <property type="entry name" value="RVT_1"/>
    <property type="match status" value="1"/>
</dbReference>
<dbReference type="EMBL" id="RCHU01000221">
    <property type="protein sequence ID" value="TKS10935.1"/>
    <property type="molecule type" value="Genomic_DNA"/>
</dbReference>
<keyword evidence="1" id="KW-1133">Transmembrane helix</keyword>
<reference evidence="3" key="1">
    <citation type="submission" date="2018-10" db="EMBL/GenBank/DDBJ databases">
        <title>Population genomic analysis revealed the cold adaptation of white poplar.</title>
        <authorList>
            <person name="Liu Y.-J."/>
        </authorList>
    </citation>
    <scope>NUCLEOTIDE SEQUENCE [LARGE SCALE GENOMIC DNA]</scope>
    <source>
        <strain evidence="3">PAL-ZL1</strain>
    </source>
</reference>
<proteinExistence type="predicted"/>
<evidence type="ECO:0000313" key="3">
    <source>
        <dbReference type="EMBL" id="TKS10935.1"/>
    </source>
</evidence>
<dbReference type="STRING" id="43335.A0A4U5QPZ4"/>
<feature type="transmembrane region" description="Helical" evidence="1">
    <location>
        <begin position="34"/>
        <end position="56"/>
    </location>
</feature>
<dbReference type="SUPFAM" id="SSF56672">
    <property type="entry name" value="DNA/RNA polymerases"/>
    <property type="match status" value="1"/>
</dbReference>
<dbReference type="PANTHER" id="PTHR31635:SF196">
    <property type="entry name" value="REVERSE TRANSCRIPTASE DOMAIN-CONTAINING PROTEIN-RELATED"/>
    <property type="match status" value="1"/>
</dbReference>
<comment type="caution">
    <text evidence="3">The sequence shown here is derived from an EMBL/GenBank/DDBJ whole genome shotgun (WGS) entry which is preliminary data.</text>
</comment>
<organism evidence="3">
    <name type="scientific">Populus alba</name>
    <name type="common">White poplar</name>
    <dbReference type="NCBI Taxonomy" id="43335"/>
    <lineage>
        <taxon>Eukaryota</taxon>
        <taxon>Viridiplantae</taxon>
        <taxon>Streptophyta</taxon>
        <taxon>Embryophyta</taxon>
        <taxon>Tracheophyta</taxon>
        <taxon>Spermatophyta</taxon>
        <taxon>Magnoliopsida</taxon>
        <taxon>eudicotyledons</taxon>
        <taxon>Gunneridae</taxon>
        <taxon>Pentapetalae</taxon>
        <taxon>rosids</taxon>
        <taxon>fabids</taxon>
        <taxon>Malpighiales</taxon>
        <taxon>Salicaceae</taxon>
        <taxon>Saliceae</taxon>
        <taxon>Populus</taxon>
    </lineage>
</organism>
<dbReference type="InterPro" id="IPR000477">
    <property type="entry name" value="RT_dom"/>
</dbReference>
<dbReference type="PANTHER" id="PTHR31635">
    <property type="entry name" value="REVERSE TRANSCRIPTASE DOMAIN-CONTAINING PROTEIN-RELATED"/>
    <property type="match status" value="1"/>
</dbReference>
<keyword evidence="1" id="KW-0472">Membrane</keyword>
<feature type="domain" description="Reverse transcriptase" evidence="2">
    <location>
        <begin position="76"/>
        <end position="202"/>
    </location>
</feature>
<accession>A0A4U5QPZ4</accession>
<evidence type="ECO:0000259" key="2">
    <source>
        <dbReference type="Pfam" id="PF00078"/>
    </source>
</evidence>
<dbReference type="AlphaFoldDB" id="A0A4U5QPZ4"/>
<evidence type="ECO:0000256" key="1">
    <source>
        <dbReference type="SAM" id="Phobius"/>
    </source>
</evidence>
<dbReference type="InterPro" id="IPR043502">
    <property type="entry name" value="DNA/RNA_pol_sf"/>
</dbReference>